<dbReference type="EMBL" id="CAJVAX010000017">
    <property type="protein sequence ID" value="CAG7643945.1"/>
    <property type="molecule type" value="Genomic_DNA"/>
</dbReference>
<dbReference type="NCBIfam" id="NF038076">
    <property type="entry name" value="fam_STM4015"/>
    <property type="match status" value="1"/>
</dbReference>
<name>A0A9W4MHJ7_9ACTN</name>
<organism evidence="1 2">
    <name type="scientific">Actinacidiphila bryophytorum</name>
    <dbReference type="NCBI Taxonomy" id="1436133"/>
    <lineage>
        <taxon>Bacteria</taxon>
        <taxon>Bacillati</taxon>
        <taxon>Actinomycetota</taxon>
        <taxon>Actinomycetes</taxon>
        <taxon>Kitasatosporales</taxon>
        <taxon>Streptomycetaceae</taxon>
        <taxon>Actinacidiphila</taxon>
    </lineage>
</organism>
<evidence type="ECO:0000313" key="2">
    <source>
        <dbReference type="Proteomes" id="UP001153328"/>
    </source>
</evidence>
<protein>
    <recommendedName>
        <fullName evidence="3">Leucine-rich repeat domain-containing protein</fullName>
    </recommendedName>
</protein>
<dbReference type="SUPFAM" id="SSF52047">
    <property type="entry name" value="RNI-like"/>
    <property type="match status" value="1"/>
</dbReference>
<reference evidence="1" key="1">
    <citation type="submission" date="2021-06" db="EMBL/GenBank/DDBJ databases">
        <authorList>
            <person name="Arsene-Ploetze F."/>
        </authorList>
    </citation>
    <scope>NUCLEOTIDE SEQUENCE</scope>
    <source>
        <strain evidence="1">SBRY1</strain>
    </source>
</reference>
<evidence type="ECO:0008006" key="3">
    <source>
        <dbReference type="Google" id="ProtNLM"/>
    </source>
</evidence>
<dbReference type="Proteomes" id="UP001153328">
    <property type="component" value="Unassembled WGS sequence"/>
</dbReference>
<dbReference type="RefSeq" id="WP_205043195.1">
    <property type="nucleotide sequence ID" value="NZ_CAJVAX010000017.1"/>
</dbReference>
<dbReference type="InterPro" id="IPR032675">
    <property type="entry name" value="LRR_dom_sf"/>
</dbReference>
<gene>
    <name evidence="1" type="ORF">SBRY_30936</name>
</gene>
<proteinExistence type="predicted"/>
<evidence type="ECO:0000313" key="1">
    <source>
        <dbReference type="EMBL" id="CAG7643945.1"/>
    </source>
</evidence>
<dbReference type="InterPro" id="IPR047722">
    <property type="entry name" value="STM4015-like"/>
</dbReference>
<sequence>MSAVEQPAVAHLDELHGLPVHDFTGSGDPLPAAGTVAWRLSLDAYAEDSEDDTDGPDAYEKLWQSFLTAVDPAGVRALVVGAWGDAAAEDSREAVRLLVEAREQLTGLLAVFVGDLAPEEAALSWIGQSDMTPLLTAYPHLQELGIRGGADLVLGPVRHGHLRTLAVESAGLRADVVRALGASDLPALEYLELWLGVPECGGNTAVADLAPLLAGERLPALRHLGLRNSAEQDAIAGAVAAAPVVARLASLDLSLGTLGDEGAAALLAGQPLTHLSWLDLHHHFLGDKAAQAVRDALEPAGVEVDLDDAMEAGAGEPRHVAVEE</sequence>
<keyword evidence="2" id="KW-1185">Reference proteome</keyword>
<dbReference type="Gene3D" id="3.80.10.10">
    <property type="entry name" value="Ribonuclease Inhibitor"/>
    <property type="match status" value="1"/>
</dbReference>
<comment type="caution">
    <text evidence="1">The sequence shown here is derived from an EMBL/GenBank/DDBJ whole genome shotgun (WGS) entry which is preliminary data.</text>
</comment>
<accession>A0A9W4MHJ7</accession>
<dbReference type="AlphaFoldDB" id="A0A9W4MHJ7"/>